<gene>
    <name evidence="2" type="ORF">V6N12_064829</name>
</gene>
<keyword evidence="1" id="KW-0812">Transmembrane</keyword>
<accession>A0ABR2G8B9</accession>
<name>A0ABR2G8B9_9ROSI</name>
<dbReference type="EMBL" id="JBBPBM010000002">
    <property type="protein sequence ID" value="KAK8596332.1"/>
    <property type="molecule type" value="Genomic_DNA"/>
</dbReference>
<keyword evidence="1" id="KW-0472">Membrane</keyword>
<feature type="transmembrane region" description="Helical" evidence="1">
    <location>
        <begin position="103"/>
        <end position="122"/>
    </location>
</feature>
<sequence length="124" mass="13759">MGESHVPRGGSVLAIACHPERQRMTHEGGVRLSVLASVSTHVHPTGSSFFHAHLHDILHPPQYQVEVTESVDREPYSSPLPGIRHDTLWLVNKNKELRLEKLVFLYIGDCVVLSLGLGFGFVSK</sequence>
<keyword evidence="1" id="KW-1133">Transmembrane helix</keyword>
<evidence type="ECO:0000313" key="2">
    <source>
        <dbReference type="EMBL" id="KAK8596332.1"/>
    </source>
</evidence>
<comment type="caution">
    <text evidence="2">The sequence shown here is derived from an EMBL/GenBank/DDBJ whole genome shotgun (WGS) entry which is preliminary data.</text>
</comment>
<protein>
    <submittedName>
        <fullName evidence="2">Uncharacterized protein</fullName>
    </submittedName>
</protein>
<keyword evidence="3" id="KW-1185">Reference proteome</keyword>
<evidence type="ECO:0000256" key="1">
    <source>
        <dbReference type="SAM" id="Phobius"/>
    </source>
</evidence>
<reference evidence="2 3" key="1">
    <citation type="journal article" date="2024" name="G3 (Bethesda)">
        <title>Genome assembly of Hibiscus sabdariffa L. provides insights into metabolisms of medicinal natural products.</title>
        <authorList>
            <person name="Kim T."/>
        </authorList>
    </citation>
    <scope>NUCLEOTIDE SEQUENCE [LARGE SCALE GENOMIC DNA]</scope>
    <source>
        <strain evidence="2">TK-2024</strain>
        <tissue evidence="2">Old leaves</tissue>
    </source>
</reference>
<dbReference type="Proteomes" id="UP001472677">
    <property type="component" value="Unassembled WGS sequence"/>
</dbReference>
<proteinExistence type="predicted"/>
<organism evidence="2 3">
    <name type="scientific">Hibiscus sabdariffa</name>
    <name type="common">roselle</name>
    <dbReference type="NCBI Taxonomy" id="183260"/>
    <lineage>
        <taxon>Eukaryota</taxon>
        <taxon>Viridiplantae</taxon>
        <taxon>Streptophyta</taxon>
        <taxon>Embryophyta</taxon>
        <taxon>Tracheophyta</taxon>
        <taxon>Spermatophyta</taxon>
        <taxon>Magnoliopsida</taxon>
        <taxon>eudicotyledons</taxon>
        <taxon>Gunneridae</taxon>
        <taxon>Pentapetalae</taxon>
        <taxon>rosids</taxon>
        <taxon>malvids</taxon>
        <taxon>Malvales</taxon>
        <taxon>Malvaceae</taxon>
        <taxon>Malvoideae</taxon>
        <taxon>Hibiscus</taxon>
    </lineage>
</organism>
<evidence type="ECO:0000313" key="3">
    <source>
        <dbReference type="Proteomes" id="UP001472677"/>
    </source>
</evidence>